<comment type="caution">
    <text evidence="3">The sequence shown here is derived from an EMBL/GenBank/DDBJ whole genome shotgun (WGS) entry which is preliminary data.</text>
</comment>
<dbReference type="Proteomes" id="UP001152484">
    <property type="component" value="Unassembled WGS sequence"/>
</dbReference>
<dbReference type="InterPro" id="IPR044259">
    <property type="entry name" value="CYP37-like"/>
</dbReference>
<sequence length="331" mass="36180">MAHPSLRPFISHKWTVTLTFQPSLHKRVFLSTHCILRFSSLCRRTYARTKHHGLATGFAKTGHVLQDLTKKVTTMSTIPSLSILLDPGVKLETTIAVCLLFVQVACPMPLYGLESLGLSPAKAVLYSPETKLPRTGELALRRAIPTNTSMKAIQQSLEDISYLLRIPQRKPYGTMESNVKKALKIATDEKEAILGSIPVNSRENGSFLYASLIEGKDGLQGLIESIQDKDLDMVSAGVASSLDTVSKLELLQAPGLSFLLPEQYLNYPRLTGRGMVEFTVKKGDGSTFSPEAGGEAKSTAKVQVVLDGYSAPLTAGNFAKLVRFWMGYMMG</sequence>
<dbReference type="PANTHER" id="PTHR47318:SF1">
    <property type="entry name" value="PEPTIDYL-PROLYL CIS-TRANS ISOMERASE CYP37, CHLOROPLASTIC"/>
    <property type="match status" value="1"/>
</dbReference>
<keyword evidence="1" id="KW-0793">Thylakoid</keyword>
<evidence type="ECO:0000256" key="1">
    <source>
        <dbReference type="ARBA" id="ARBA00023078"/>
    </source>
</evidence>
<evidence type="ECO:0000313" key="4">
    <source>
        <dbReference type="Proteomes" id="UP001152484"/>
    </source>
</evidence>
<dbReference type="OrthoDB" id="1735926at2759"/>
<gene>
    <name evidence="3" type="ORF">CEURO_LOCUS17869</name>
</gene>
<dbReference type="PANTHER" id="PTHR47318">
    <property type="entry name" value="PEPTIDYL-PROLYL CIS-TRANS ISOMERASE CYP37, CHLOROPLASTIC"/>
    <property type="match status" value="1"/>
</dbReference>
<dbReference type="Pfam" id="PF21329">
    <property type="entry name" value="CYP38_PsbQ-like"/>
    <property type="match status" value="1"/>
</dbReference>
<dbReference type="EMBL" id="CAMAPE010000051">
    <property type="protein sequence ID" value="CAH9107842.1"/>
    <property type="molecule type" value="Genomic_DNA"/>
</dbReference>
<organism evidence="3 4">
    <name type="scientific">Cuscuta europaea</name>
    <name type="common">European dodder</name>
    <dbReference type="NCBI Taxonomy" id="41803"/>
    <lineage>
        <taxon>Eukaryota</taxon>
        <taxon>Viridiplantae</taxon>
        <taxon>Streptophyta</taxon>
        <taxon>Embryophyta</taxon>
        <taxon>Tracheophyta</taxon>
        <taxon>Spermatophyta</taxon>
        <taxon>Magnoliopsida</taxon>
        <taxon>eudicotyledons</taxon>
        <taxon>Gunneridae</taxon>
        <taxon>Pentapetalae</taxon>
        <taxon>asterids</taxon>
        <taxon>lamiids</taxon>
        <taxon>Solanales</taxon>
        <taxon>Convolvulaceae</taxon>
        <taxon>Cuscuteae</taxon>
        <taxon>Cuscuta</taxon>
        <taxon>Cuscuta subgen. Cuscuta</taxon>
    </lineage>
</organism>
<reference evidence="3" key="1">
    <citation type="submission" date="2022-07" db="EMBL/GenBank/DDBJ databases">
        <authorList>
            <person name="Macas J."/>
            <person name="Novak P."/>
            <person name="Neumann P."/>
        </authorList>
    </citation>
    <scope>NUCLEOTIDE SEQUENCE</scope>
</reference>
<evidence type="ECO:0000259" key="2">
    <source>
        <dbReference type="Pfam" id="PF21329"/>
    </source>
</evidence>
<name>A0A9P1EHP6_CUSEU</name>
<protein>
    <recommendedName>
        <fullName evidence="2">Peptidyl-prolyl cis-trans isomerase CYP38-like PsbQ-like domain-containing protein</fullName>
    </recommendedName>
</protein>
<feature type="domain" description="Peptidyl-prolyl cis-trans isomerase CYP38-like PsbQ-like" evidence="2">
    <location>
        <begin position="140"/>
        <end position="249"/>
    </location>
</feature>
<dbReference type="InterPro" id="IPR048563">
    <property type="entry name" value="CYP38_PsbQ-like"/>
</dbReference>
<proteinExistence type="predicted"/>
<dbReference type="Gene3D" id="1.20.120.290">
    <property type="entry name" value="Oxygen-evolving enhancer protein 3 (PsbQ), four-helix up-down bundle"/>
    <property type="match status" value="1"/>
</dbReference>
<keyword evidence="4" id="KW-1185">Reference proteome</keyword>
<dbReference type="AlphaFoldDB" id="A0A9P1EHP6"/>
<evidence type="ECO:0000313" key="3">
    <source>
        <dbReference type="EMBL" id="CAH9107842.1"/>
    </source>
</evidence>
<accession>A0A9P1EHP6</accession>
<dbReference type="InterPro" id="IPR023222">
    <property type="entry name" value="PsbQ-like_dom_sf"/>
</dbReference>